<name>A0ABW2Y534_9BIFI</name>
<reference evidence="3" key="1">
    <citation type="journal article" date="2019" name="Int. J. Syst. Evol. Microbiol.">
        <title>The Global Catalogue of Microorganisms (GCM) 10K type strain sequencing project: providing services to taxonomists for standard genome sequencing and annotation.</title>
        <authorList>
            <consortium name="The Broad Institute Genomics Platform"/>
            <consortium name="The Broad Institute Genome Sequencing Center for Infectious Disease"/>
            <person name="Wu L."/>
            <person name="Ma J."/>
        </authorList>
    </citation>
    <scope>NUCLEOTIDE SEQUENCE [LARGE SCALE GENOMIC DNA]</scope>
    <source>
        <strain evidence="3">CCM 8604</strain>
    </source>
</reference>
<dbReference type="RefSeq" id="WP_226988350.1">
    <property type="nucleotide sequence ID" value="NZ_JBHTHQ010000011.1"/>
</dbReference>
<dbReference type="Gene3D" id="1.10.260.40">
    <property type="entry name" value="lambda repressor-like DNA-binding domains"/>
    <property type="match status" value="1"/>
</dbReference>
<comment type="caution">
    <text evidence="2">The sequence shown here is derived from an EMBL/GenBank/DDBJ whole genome shotgun (WGS) entry which is preliminary data.</text>
</comment>
<keyword evidence="3" id="KW-1185">Reference proteome</keyword>
<feature type="domain" description="HTH cro/C1-type" evidence="1">
    <location>
        <begin position="13"/>
        <end position="67"/>
    </location>
</feature>
<dbReference type="InterPro" id="IPR001387">
    <property type="entry name" value="Cro/C1-type_HTH"/>
</dbReference>
<evidence type="ECO:0000259" key="1">
    <source>
        <dbReference type="PROSITE" id="PS50943"/>
    </source>
</evidence>
<dbReference type="Proteomes" id="UP001597036">
    <property type="component" value="Unassembled WGS sequence"/>
</dbReference>
<sequence>MDLTLNQIVTMNIRMLLAGQRRTQNELAEVLDMTRPSVNMRLNEATPWRVPEIEKAAEFLKVEPTTLFVAGHGFEPWTSGL</sequence>
<dbReference type="InterPro" id="IPR013975">
    <property type="entry name" value="Tscrpt_reg_BetR_N"/>
</dbReference>
<accession>A0ABW2Y534</accession>
<organism evidence="2 3">
    <name type="scientific">Alloscardovia venturai</name>
    <dbReference type="NCBI Taxonomy" id="1769421"/>
    <lineage>
        <taxon>Bacteria</taxon>
        <taxon>Bacillati</taxon>
        <taxon>Actinomycetota</taxon>
        <taxon>Actinomycetes</taxon>
        <taxon>Bifidobacteriales</taxon>
        <taxon>Bifidobacteriaceae</taxon>
        <taxon>Alloscardovia</taxon>
    </lineage>
</organism>
<dbReference type="Pfam" id="PF08667">
    <property type="entry name" value="BetR"/>
    <property type="match status" value="1"/>
</dbReference>
<proteinExistence type="predicted"/>
<dbReference type="SUPFAM" id="SSF47413">
    <property type="entry name" value="lambda repressor-like DNA-binding domains"/>
    <property type="match status" value="1"/>
</dbReference>
<evidence type="ECO:0000313" key="2">
    <source>
        <dbReference type="EMBL" id="MFD0704455.1"/>
    </source>
</evidence>
<dbReference type="EMBL" id="JBHTHQ010000011">
    <property type="protein sequence ID" value="MFD0704455.1"/>
    <property type="molecule type" value="Genomic_DNA"/>
</dbReference>
<dbReference type="CDD" id="cd00093">
    <property type="entry name" value="HTH_XRE"/>
    <property type="match status" value="1"/>
</dbReference>
<gene>
    <name evidence="2" type="ORF">ACFQY8_01645</name>
</gene>
<protein>
    <submittedName>
        <fullName evidence="2">Helix-turn-helix domain-containing protein</fullName>
    </submittedName>
</protein>
<dbReference type="PROSITE" id="PS50943">
    <property type="entry name" value="HTH_CROC1"/>
    <property type="match status" value="1"/>
</dbReference>
<dbReference type="GeneID" id="99805192"/>
<evidence type="ECO:0000313" key="3">
    <source>
        <dbReference type="Proteomes" id="UP001597036"/>
    </source>
</evidence>
<dbReference type="InterPro" id="IPR010982">
    <property type="entry name" value="Lambda_DNA-bd_dom_sf"/>
</dbReference>